<keyword evidence="11" id="KW-1185">Reference proteome</keyword>
<dbReference type="eggNOG" id="COG3601">
    <property type="taxonomic scope" value="Bacteria"/>
</dbReference>
<dbReference type="PANTHER" id="PTHR38438:SF1">
    <property type="entry name" value="RIBOFLAVIN TRANSPORTER RIBU"/>
    <property type="match status" value="1"/>
</dbReference>
<evidence type="ECO:0000256" key="7">
    <source>
        <dbReference type="ARBA" id="ARBA00023136"/>
    </source>
</evidence>
<dbReference type="Proteomes" id="UP000000719">
    <property type="component" value="Chromosome"/>
</dbReference>
<evidence type="ECO:0000313" key="11">
    <source>
        <dbReference type="Proteomes" id="UP000000719"/>
    </source>
</evidence>
<comment type="subcellular location">
    <subcellularLocation>
        <location evidence="1">Cell membrane</location>
        <topology evidence="1">Multi-pass membrane protein</topology>
    </subcellularLocation>
</comment>
<comment type="function">
    <text evidence="8">Probably a riboflavin-binding protein that interacts with the energy-coupling factor (ECF) ABC-transporter complex.</text>
</comment>
<dbReference type="HOGENOM" id="CLU_086673_0_1_9"/>
<keyword evidence="6 9" id="KW-1133">Transmembrane helix</keyword>
<keyword evidence="5 9" id="KW-0812">Transmembrane</keyword>
<dbReference type="EMBL" id="CP001098">
    <property type="protein sequence ID" value="ACL69851.1"/>
    <property type="molecule type" value="Genomic_DNA"/>
</dbReference>
<dbReference type="GO" id="GO:0005886">
    <property type="term" value="C:plasma membrane"/>
    <property type="evidence" value="ECO:0007669"/>
    <property type="project" value="UniProtKB-SubCell"/>
</dbReference>
<dbReference type="Gene3D" id="1.10.1760.20">
    <property type="match status" value="1"/>
</dbReference>
<feature type="transmembrane region" description="Helical" evidence="9">
    <location>
        <begin position="12"/>
        <end position="37"/>
    </location>
</feature>
<keyword evidence="4 8" id="KW-1003">Cell membrane</keyword>
<dbReference type="GO" id="GO:0032217">
    <property type="term" value="F:riboflavin transmembrane transporter activity"/>
    <property type="evidence" value="ECO:0007669"/>
    <property type="project" value="UniProtKB-UniRule"/>
</dbReference>
<dbReference type="OrthoDB" id="9809216at2"/>
<dbReference type="RefSeq" id="WP_012636036.1">
    <property type="nucleotide sequence ID" value="NC_011899.1"/>
</dbReference>
<protein>
    <recommendedName>
        <fullName evidence="8">Riboflavin transporter</fullName>
    </recommendedName>
</protein>
<name>B8CX32_HALOH</name>
<gene>
    <name evidence="10" type="ordered locus">Hore_10970</name>
</gene>
<feature type="transmembrane region" description="Helical" evidence="9">
    <location>
        <begin position="76"/>
        <end position="97"/>
    </location>
</feature>
<evidence type="ECO:0000256" key="4">
    <source>
        <dbReference type="ARBA" id="ARBA00022475"/>
    </source>
</evidence>
<comment type="similarity">
    <text evidence="2 8">Belongs to the prokaryotic riboflavin transporter (P-RFT) (TC 2.A.87) family.</text>
</comment>
<evidence type="ECO:0000256" key="3">
    <source>
        <dbReference type="ARBA" id="ARBA00022448"/>
    </source>
</evidence>
<dbReference type="KEGG" id="hor:Hore_10970"/>
<evidence type="ECO:0000256" key="9">
    <source>
        <dbReference type="SAM" id="Phobius"/>
    </source>
</evidence>
<evidence type="ECO:0000256" key="8">
    <source>
        <dbReference type="PIRNR" id="PIRNR037778"/>
    </source>
</evidence>
<dbReference type="STRING" id="373903.Hore_10970"/>
<keyword evidence="7 8" id="KW-0472">Membrane</keyword>
<evidence type="ECO:0000256" key="6">
    <source>
        <dbReference type="ARBA" id="ARBA00022989"/>
    </source>
</evidence>
<evidence type="ECO:0000256" key="5">
    <source>
        <dbReference type="ARBA" id="ARBA00022692"/>
    </source>
</evidence>
<dbReference type="AlphaFoldDB" id="B8CX32"/>
<dbReference type="InterPro" id="IPR024529">
    <property type="entry name" value="ECF_trnsprt_substrate-spec"/>
</dbReference>
<proteinExistence type="inferred from homology"/>
<reference evidence="10 11" key="1">
    <citation type="journal article" date="2009" name="PLoS ONE">
        <title>Genome analysis of the anaerobic thermohalophilic bacterium Halothermothrix orenii.</title>
        <authorList>
            <person name="Mavromatis K."/>
            <person name="Ivanova N."/>
            <person name="Anderson I."/>
            <person name="Lykidis A."/>
            <person name="Hooper S.D."/>
            <person name="Sun H."/>
            <person name="Kunin V."/>
            <person name="Lapidus A."/>
            <person name="Hugenholtz P."/>
            <person name="Patel B."/>
            <person name="Kyrpides N.C."/>
        </authorList>
    </citation>
    <scope>NUCLEOTIDE SEQUENCE [LARGE SCALE GENOMIC DNA]</scope>
    <source>
        <strain evidence="11">H 168 / OCM 544 / DSM 9562</strain>
    </source>
</reference>
<evidence type="ECO:0000256" key="2">
    <source>
        <dbReference type="ARBA" id="ARBA00005540"/>
    </source>
</evidence>
<dbReference type="Pfam" id="PF12822">
    <property type="entry name" value="ECF_trnsprt"/>
    <property type="match status" value="1"/>
</dbReference>
<dbReference type="PIRSF" id="PIRSF037778">
    <property type="entry name" value="UCP037778_transp_RibU"/>
    <property type="match status" value="1"/>
</dbReference>
<evidence type="ECO:0000313" key="10">
    <source>
        <dbReference type="EMBL" id="ACL69851.1"/>
    </source>
</evidence>
<feature type="transmembrane region" description="Helical" evidence="9">
    <location>
        <begin position="140"/>
        <end position="167"/>
    </location>
</feature>
<sequence length="185" mass="20085">MRDTNKLTAIGVLSALSLLLMVLIKFPLIPTAPYLIYEPGDVPILIISFAYGPIPALIVTFILSILMALFTGLGGLFGAIMHFLATGTLTLVAGVIYKRKHNRSGAITGLLMGSVAMTVVMVIANVLLDPYFMGFTREQIIAILAPAIIPFNIVKSLLNSFITFIIYKKISYFLKDKGLKGFKSA</sequence>
<keyword evidence="3 8" id="KW-0813">Transport</keyword>
<organism evidence="10 11">
    <name type="scientific">Halothermothrix orenii (strain H 168 / OCM 544 / DSM 9562)</name>
    <dbReference type="NCBI Taxonomy" id="373903"/>
    <lineage>
        <taxon>Bacteria</taxon>
        <taxon>Bacillati</taxon>
        <taxon>Bacillota</taxon>
        <taxon>Clostridia</taxon>
        <taxon>Halanaerobiales</taxon>
        <taxon>Halothermotrichaceae</taxon>
        <taxon>Halothermothrix</taxon>
    </lineage>
</organism>
<accession>B8CX32</accession>
<feature type="transmembrane region" description="Helical" evidence="9">
    <location>
        <begin position="44"/>
        <end position="70"/>
    </location>
</feature>
<dbReference type="InterPro" id="IPR025720">
    <property type="entry name" value="RibU"/>
</dbReference>
<dbReference type="PANTHER" id="PTHR38438">
    <property type="entry name" value="RIBOFLAVIN TRANSPORTER RIBU"/>
    <property type="match status" value="1"/>
</dbReference>
<evidence type="ECO:0000256" key="1">
    <source>
        <dbReference type="ARBA" id="ARBA00004651"/>
    </source>
</evidence>
<feature type="transmembrane region" description="Helical" evidence="9">
    <location>
        <begin position="109"/>
        <end position="128"/>
    </location>
</feature>